<dbReference type="AlphaFoldDB" id="A6HRT8"/>
<evidence type="ECO:0000313" key="2">
    <source>
        <dbReference type="Proteomes" id="UP000234681"/>
    </source>
</evidence>
<accession>A6HRT8</accession>
<sequence length="24" mass="2617">MCILVYIGSVTLAFCLKRILLSCG</sequence>
<dbReference type="EMBL" id="CH473950">
    <property type="protein sequence ID" value="EDM16134.1"/>
    <property type="molecule type" value="Genomic_DNA"/>
</dbReference>
<reference evidence="1 2" key="1">
    <citation type="submission" date="2005-09" db="EMBL/GenBank/DDBJ databases">
        <authorList>
            <person name="Mural R.J."/>
            <person name="Li P.W."/>
            <person name="Adams M.D."/>
            <person name="Amanatides P.G."/>
            <person name="Baden-Tillson H."/>
            <person name="Barnstead M."/>
            <person name="Chin S.H."/>
            <person name="Dew I."/>
            <person name="Evans C.A."/>
            <person name="Ferriera S."/>
            <person name="Flanigan M."/>
            <person name="Fosler C."/>
            <person name="Glodek A."/>
            <person name="Gu Z."/>
            <person name="Holt R.A."/>
            <person name="Jennings D."/>
            <person name="Kraft C.L."/>
            <person name="Lu F."/>
            <person name="Nguyen T."/>
            <person name="Nusskern D.R."/>
            <person name="Pfannkoch C.M."/>
            <person name="Sitter C."/>
            <person name="Sutton G.G."/>
            <person name="Venter J.C."/>
            <person name="Wang Z."/>
            <person name="Woodage T."/>
            <person name="Zheng X.H."/>
            <person name="Zhong F."/>
        </authorList>
    </citation>
    <scope>NUCLEOTIDE SEQUENCE [LARGE SCALE GENOMIC DNA]</scope>
    <source>
        <strain>BN</strain>
        <strain evidence="2">Sprague-Dawley</strain>
    </source>
</reference>
<evidence type="ECO:0000313" key="1">
    <source>
        <dbReference type="EMBL" id="EDM16134.1"/>
    </source>
</evidence>
<gene>
    <name evidence="1" type="ORF">rCG_60177</name>
</gene>
<name>A6HRT8_RAT</name>
<protein>
    <submittedName>
        <fullName evidence="1">RCG60177</fullName>
    </submittedName>
</protein>
<dbReference type="Proteomes" id="UP000234681">
    <property type="component" value="Chromosome 7"/>
</dbReference>
<proteinExistence type="predicted"/>
<organism evidence="1 2">
    <name type="scientific">Rattus norvegicus</name>
    <name type="common">Rat</name>
    <dbReference type="NCBI Taxonomy" id="10116"/>
    <lineage>
        <taxon>Eukaryota</taxon>
        <taxon>Metazoa</taxon>
        <taxon>Chordata</taxon>
        <taxon>Craniata</taxon>
        <taxon>Vertebrata</taxon>
        <taxon>Euteleostomi</taxon>
        <taxon>Mammalia</taxon>
        <taxon>Eutheria</taxon>
        <taxon>Euarchontoglires</taxon>
        <taxon>Glires</taxon>
        <taxon>Rodentia</taxon>
        <taxon>Myomorpha</taxon>
        <taxon>Muroidea</taxon>
        <taxon>Muridae</taxon>
        <taxon>Murinae</taxon>
        <taxon>Rattus</taxon>
    </lineage>
</organism>